<name>A0A330L8Z8_9BACT</name>
<keyword evidence="1" id="KW-0472">Membrane</keyword>
<dbReference type="EMBL" id="OUNR01000018">
    <property type="protein sequence ID" value="SPP66160.1"/>
    <property type="molecule type" value="Genomic_DNA"/>
</dbReference>
<sequence>MIEGIRCSVSLSGCGNGRSKGLSIGEDHQRAHKSLDIDGLLLGLHYPYEPSLLLVLLTSYVTVLNPMFMCFLLNRPGYLMDLYF</sequence>
<gene>
    <name evidence="2" type="ORF">NITLEN_50200</name>
</gene>
<keyword evidence="1" id="KW-0812">Transmembrane</keyword>
<feature type="transmembrane region" description="Helical" evidence="1">
    <location>
        <begin position="52"/>
        <end position="73"/>
    </location>
</feature>
<evidence type="ECO:0000313" key="3">
    <source>
        <dbReference type="Proteomes" id="UP000248168"/>
    </source>
</evidence>
<protein>
    <submittedName>
        <fullName evidence="2">Uncharacterized protein</fullName>
    </submittedName>
</protein>
<dbReference type="Proteomes" id="UP000248168">
    <property type="component" value="Unassembled WGS sequence"/>
</dbReference>
<accession>A0A330L8Z8</accession>
<proteinExistence type="predicted"/>
<reference evidence="3" key="1">
    <citation type="submission" date="2018-04" db="EMBL/GenBank/DDBJ databases">
        <authorList>
            <person name="Lucker S."/>
            <person name="Sakoula D."/>
        </authorList>
    </citation>
    <scope>NUCLEOTIDE SEQUENCE [LARGE SCALE GENOMIC DNA]</scope>
</reference>
<evidence type="ECO:0000313" key="2">
    <source>
        <dbReference type="EMBL" id="SPP66160.1"/>
    </source>
</evidence>
<organism evidence="2 3">
    <name type="scientific">Nitrospira lenta</name>
    <dbReference type="NCBI Taxonomy" id="1436998"/>
    <lineage>
        <taxon>Bacteria</taxon>
        <taxon>Pseudomonadati</taxon>
        <taxon>Nitrospirota</taxon>
        <taxon>Nitrospiria</taxon>
        <taxon>Nitrospirales</taxon>
        <taxon>Nitrospiraceae</taxon>
        <taxon>Nitrospira</taxon>
    </lineage>
</organism>
<dbReference type="AlphaFoldDB" id="A0A330L8Z8"/>
<dbReference type="InParanoid" id="A0A330L8Z8"/>
<keyword evidence="3" id="KW-1185">Reference proteome</keyword>
<evidence type="ECO:0000256" key="1">
    <source>
        <dbReference type="SAM" id="Phobius"/>
    </source>
</evidence>
<keyword evidence="1" id="KW-1133">Transmembrane helix</keyword>